<keyword evidence="7" id="KW-0472">Membrane</keyword>
<dbReference type="FunFam" id="1.10.287.130:FF:000001">
    <property type="entry name" value="Two-component sensor histidine kinase"/>
    <property type="match status" value="1"/>
</dbReference>
<dbReference type="SUPFAM" id="SSF55874">
    <property type="entry name" value="ATPase domain of HSP90 chaperone/DNA topoisomerase II/histidine kinase"/>
    <property type="match status" value="1"/>
</dbReference>
<evidence type="ECO:0000313" key="12">
    <source>
        <dbReference type="Proteomes" id="UP000323632"/>
    </source>
</evidence>
<evidence type="ECO:0000259" key="10">
    <source>
        <dbReference type="PROSITE" id="PS50110"/>
    </source>
</evidence>
<evidence type="ECO:0000259" key="9">
    <source>
        <dbReference type="PROSITE" id="PS50109"/>
    </source>
</evidence>
<reference evidence="11 12" key="1">
    <citation type="submission" date="2019-09" db="EMBL/GenBank/DDBJ databases">
        <title>Genome sequence and assembly of Taibaiella sp.</title>
        <authorList>
            <person name="Chhetri G."/>
        </authorList>
    </citation>
    <scope>NUCLEOTIDE SEQUENCE [LARGE SCALE GENOMIC DNA]</scope>
    <source>
        <strain evidence="11 12">KVB11</strain>
    </source>
</reference>
<keyword evidence="6" id="KW-0902">Two-component regulatory system</keyword>
<dbReference type="SMART" id="SM00448">
    <property type="entry name" value="REC"/>
    <property type="match status" value="1"/>
</dbReference>
<evidence type="ECO:0000256" key="3">
    <source>
        <dbReference type="ARBA" id="ARBA00022553"/>
    </source>
</evidence>
<evidence type="ECO:0000256" key="5">
    <source>
        <dbReference type="ARBA" id="ARBA00022777"/>
    </source>
</evidence>
<dbReference type="InterPro" id="IPR003594">
    <property type="entry name" value="HATPase_dom"/>
</dbReference>
<evidence type="ECO:0000256" key="7">
    <source>
        <dbReference type="ARBA" id="ARBA00023136"/>
    </source>
</evidence>
<dbReference type="Pfam" id="PF02518">
    <property type="entry name" value="HATPase_c"/>
    <property type="match status" value="1"/>
</dbReference>
<dbReference type="InterPro" id="IPR001789">
    <property type="entry name" value="Sig_transdc_resp-reg_receiver"/>
</dbReference>
<dbReference type="CDD" id="cd00082">
    <property type="entry name" value="HisKA"/>
    <property type="match status" value="1"/>
</dbReference>
<name>A0A5M6CFC7_9BACT</name>
<dbReference type="InterPro" id="IPR036890">
    <property type="entry name" value="HATPase_C_sf"/>
</dbReference>
<dbReference type="Proteomes" id="UP000323632">
    <property type="component" value="Unassembled WGS sequence"/>
</dbReference>
<evidence type="ECO:0000256" key="6">
    <source>
        <dbReference type="ARBA" id="ARBA00023012"/>
    </source>
</evidence>
<proteinExistence type="predicted"/>
<protein>
    <recommendedName>
        <fullName evidence="2">histidine kinase</fullName>
        <ecNumber evidence="2">2.7.13.3</ecNumber>
    </recommendedName>
</protein>
<dbReference type="InterPro" id="IPR011006">
    <property type="entry name" value="CheY-like_superfamily"/>
</dbReference>
<dbReference type="AlphaFoldDB" id="A0A5M6CFC7"/>
<evidence type="ECO:0000256" key="2">
    <source>
        <dbReference type="ARBA" id="ARBA00012438"/>
    </source>
</evidence>
<dbReference type="SMART" id="SM00387">
    <property type="entry name" value="HATPase_c"/>
    <property type="match status" value="1"/>
</dbReference>
<dbReference type="Gene3D" id="1.10.287.130">
    <property type="match status" value="1"/>
</dbReference>
<dbReference type="GO" id="GO:0000155">
    <property type="term" value="F:phosphorelay sensor kinase activity"/>
    <property type="evidence" value="ECO:0007669"/>
    <property type="project" value="InterPro"/>
</dbReference>
<dbReference type="GO" id="GO:0005886">
    <property type="term" value="C:plasma membrane"/>
    <property type="evidence" value="ECO:0007669"/>
    <property type="project" value="TreeGrafter"/>
</dbReference>
<gene>
    <name evidence="11" type="ORF">F0919_15250</name>
</gene>
<dbReference type="PANTHER" id="PTHR43047">
    <property type="entry name" value="TWO-COMPONENT HISTIDINE PROTEIN KINASE"/>
    <property type="match status" value="1"/>
</dbReference>
<evidence type="ECO:0000256" key="1">
    <source>
        <dbReference type="ARBA" id="ARBA00000085"/>
    </source>
</evidence>
<dbReference type="EC" id="2.7.13.3" evidence="2"/>
<dbReference type="Pfam" id="PF00072">
    <property type="entry name" value="Response_reg"/>
    <property type="match status" value="1"/>
</dbReference>
<evidence type="ECO:0000256" key="8">
    <source>
        <dbReference type="PROSITE-ProRule" id="PRU00169"/>
    </source>
</evidence>
<accession>A0A5M6CFC7</accession>
<dbReference type="EMBL" id="VWSH01000004">
    <property type="protein sequence ID" value="KAA5532155.1"/>
    <property type="molecule type" value="Genomic_DNA"/>
</dbReference>
<dbReference type="PROSITE" id="PS50110">
    <property type="entry name" value="RESPONSE_REGULATORY"/>
    <property type="match status" value="1"/>
</dbReference>
<dbReference type="PRINTS" id="PR00344">
    <property type="entry name" value="BCTRLSENSOR"/>
</dbReference>
<sequence length="375" mass="42447">MILIVDDKIENITALKKVLESHNFVVDTALSGQEALKKILRQSYQLIILDVQMPDMDGFEVAESISGFSKTNDIPIIFLSAVNISKEFITKGYASGGHDYLVKPFDPDILVLKIRTFIKLYEQTLELSKMQQVLIDEIEQRKRAEQKKDEFLSIASHELKTPLTSVKGYIQLAEMSVQSNEKENALNFINRSSNQLKKLDTLITELLDISKMTTGNLEYHFADFNFEPFLDNVIDVILRSNPGRNIIRSGYADFFINGDEFRLEQVLLNYLSNAIKYSTEPHPILIHVETTDSNEVKVSVRDSGIGISKADQSNLFGKFYRAVQSSSKYQGFGMGLYICAEIIEKHGGTYGVESEPDKGSTFHFTLPLTNKNHNH</sequence>
<comment type="caution">
    <text evidence="11">The sequence shown here is derived from an EMBL/GenBank/DDBJ whole genome shotgun (WGS) entry which is preliminary data.</text>
</comment>
<dbReference type="Gene3D" id="3.30.565.10">
    <property type="entry name" value="Histidine kinase-like ATPase, C-terminal domain"/>
    <property type="match status" value="1"/>
</dbReference>
<dbReference type="GO" id="GO:0009927">
    <property type="term" value="F:histidine phosphotransfer kinase activity"/>
    <property type="evidence" value="ECO:0007669"/>
    <property type="project" value="TreeGrafter"/>
</dbReference>
<feature type="domain" description="Histidine kinase" evidence="9">
    <location>
        <begin position="154"/>
        <end position="370"/>
    </location>
</feature>
<dbReference type="FunFam" id="3.30.565.10:FF:000006">
    <property type="entry name" value="Sensor histidine kinase WalK"/>
    <property type="match status" value="1"/>
</dbReference>
<keyword evidence="4" id="KW-0808">Transferase</keyword>
<dbReference type="InterPro" id="IPR005467">
    <property type="entry name" value="His_kinase_dom"/>
</dbReference>
<dbReference type="RefSeq" id="WP_150033657.1">
    <property type="nucleotide sequence ID" value="NZ_VWSH01000004.1"/>
</dbReference>
<organism evidence="11 12">
    <name type="scientific">Taibaiella lutea</name>
    <dbReference type="NCBI Taxonomy" id="2608001"/>
    <lineage>
        <taxon>Bacteria</taxon>
        <taxon>Pseudomonadati</taxon>
        <taxon>Bacteroidota</taxon>
        <taxon>Chitinophagia</taxon>
        <taxon>Chitinophagales</taxon>
        <taxon>Chitinophagaceae</taxon>
        <taxon>Taibaiella</taxon>
    </lineage>
</organism>
<dbReference type="PROSITE" id="PS50109">
    <property type="entry name" value="HIS_KIN"/>
    <property type="match status" value="1"/>
</dbReference>
<keyword evidence="3 8" id="KW-0597">Phosphoprotein</keyword>
<keyword evidence="12" id="KW-1185">Reference proteome</keyword>
<dbReference type="Pfam" id="PF00512">
    <property type="entry name" value="HisKA"/>
    <property type="match status" value="1"/>
</dbReference>
<feature type="domain" description="Response regulatory" evidence="10">
    <location>
        <begin position="1"/>
        <end position="118"/>
    </location>
</feature>
<feature type="modified residue" description="4-aspartylphosphate" evidence="8">
    <location>
        <position position="50"/>
    </location>
</feature>
<dbReference type="SUPFAM" id="SSF52172">
    <property type="entry name" value="CheY-like"/>
    <property type="match status" value="1"/>
</dbReference>
<dbReference type="InterPro" id="IPR004358">
    <property type="entry name" value="Sig_transdc_His_kin-like_C"/>
</dbReference>
<evidence type="ECO:0000256" key="4">
    <source>
        <dbReference type="ARBA" id="ARBA00022679"/>
    </source>
</evidence>
<dbReference type="SMART" id="SM00388">
    <property type="entry name" value="HisKA"/>
    <property type="match status" value="1"/>
</dbReference>
<dbReference type="PANTHER" id="PTHR43047:SF72">
    <property type="entry name" value="OSMOSENSING HISTIDINE PROTEIN KINASE SLN1"/>
    <property type="match status" value="1"/>
</dbReference>
<comment type="catalytic activity">
    <reaction evidence="1">
        <text>ATP + protein L-histidine = ADP + protein N-phospho-L-histidine.</text>
        <dbReference type="EC" id="2.7.13.3"/>
    </reaction>
</comment>
<dbReference type="Gene3D" id="3.40.50.2300">
    <property type="match status" value="1"/>
</dbReference>
<evidence type="ECO:0000313" key="11">
    <source>
        <dbReference type="EMBL" id="KAA5532155.1"/>
    </source>
</evidence>
<keyword evidence="5 11" id="KW-0418">Kinase</keyword>
<dbReference type="InterPro" id="IPR003661">
    <property type="entry name" value="HisK_dim/P_dom"/>
</dbReference>